<dbReference type="EMBL" id="AY060805">
    <property type="protein sequence ID" value="AAL28353.1"/>
    <property type="molecule type" value="mRNA"/>
</dbReference>
<dbReference type="GO" id="GO:0045886">
    <property type="term" value="P:negative regulation of synaptic assembly at neuromuscular junction"/>
    <property type="evidence" value="ECO:0000315"/>
    <property type="project" value="FlyBase"/>
</dbReference>
<organism evidence="2">
    <name type="scientific">Drosophila melanogaster</name>
    <name type="common">Fruit fly</name>
    <dbReference type="NCBI Taxonomy" id="7227"/>
    <lineage>
        <taxon>Eukaryota</taxon>
        <taxon>Metazoa</taxon>
        <taxon>Ecdysozoa</taxon>
        <taxon>Arthropoda</taxon>
        <taxon>Hexapoda</taxon>
        <taxon>Insecta</taxon>
        <taxon>Pterygota</taxon>
        <taxon>Neoptera</taxon>
        <taxon>Endopterygota</taxon>
        <taxon>Diptera</taxon>
        <taxon>Brachycera</taxon>
        <taxon>Muscomorpha</taxon>
        <taxon>Ephydroidea</taxon>
        <taxon>Drosophilidae</taxon>
        <taxon>Drosophila</taxon>
        <taxon>Sophophora</taxon>
    </lineage>
</organism>
<feature type="compositionally biased region" description="Low complexity" evidence="1">
    <location>
        <begin position="45"/>
        <end position="63"/>
    </location>
</feature>
<dbReference type="AlphaFoldDB" id="Q9VSU9"/>
<reference evidence="2" key="1">
    <citation type="submission" date="2001-10" db="EMBL/GenBank/DDBJ databases">
        <authorList>
            <person name="Stapleton M."/>
            <person name="Brokstein P."/>
            <person name="Hong L."/>
            <person name="Agbayani A."/>
            <person name="Carlson J."/>
            <person name="Champe M."/>
            <person name="Chavez C."/>
            <person name="Dorsett V."/>
            <person name="Farfan D."/>
            <person name="Frise E."/>
            <person name="George R."/>
            <person name="Gonzalez M."/>
            <person name="Guarin H."/>
            <person name="Li P."/>
            <person name="Liao G."/>
            <person name="Miranda A."/>
            <person name="Mungall C.J."/>
            <person name="Nunoo J."/>
            <person name="Pacleb J."/>
            <person name="Paragas V."/>
            <person name="Park S."/>
            <person name="Phouanenavong S."/>
            <person name="Wan K."/>
            <person name="Yu C."/>
            <person name="Lewis S.E."/>
            <person name="Rubin G.M."/>
            <person name="Celniker S."/>
        </authorList>
    </citation>
    <scope>NUCLEOTIDE SEQUENCE</scope>
    <source>
        <strain evidence="2">Berkeley</strain>
    </source>
</reference>
<dbReference type="GO" id="GO:0055037">
    <property type="term" value="C:recycling endosome"/>
    <property type="evidence" value="ECO:0000314"/>
    <property type="project" value="FlyBase"/>
</dbReference>
<dbReference type="GO" id="GO:0031594">
    <property type="term" value="C:neuromuscular junction"/>
    <property type="evidence" value="ECO:0000314"/>
    <property type="project" value="FlyBase"/>
</dbReference>
<feature type="region of interest" description="Disordered" evidence="1">
    <location>
        <begin position="26"/>
        <end position="63"/>
    </location>
</feature>
<dbReference type="GO" id="GO:0007274">
    <property type="term" value="P:neuromuscular synaptic transmission"/>
    <property type="evidence" value="ECO:0000315"/>
    <property type="project" value="FlyBase"/>
</dbReference>
<accession>Q9VSU9</accession>
<feature type="compositionally biased region" description="Pro residues" evidence="1">
    <location>
        <begin position="35"/>
        <end position="44"/>
    </location>
</feature>
<dbReference type="IntAct" id="Q9VSU9">
    <property type="interactions" value="1"/>
</dbReference>
<evidence type="ECO:0000313" key="2">
    <source>
        <dbReference type="EMBL" id="AAL28353.1"/>
    </source>
</evidence>
<dbReference type="GO" id="GO:0005543">
    <property type="term" value="F:phospholipid binding"/>
    <property type="evidence" value="ECO:0000255"/>
    <property type="project" value="FlyBase"/>
</dbReference>
<feature type="compositionally biased region" description="Polar residues" evidence="1">
    <location>
        <begin position="164"/>
        <end position="174"/>
    </location>
</feature>
<feature type="compositionally biased region" description="Gly residues" evidence="1">
    <location>
        <begin position="221"/>
        <end position="234"/>
    </location>
</feature>
<protein>
    <submittedName>
        <fullName evidence="2">GH27208p</fullName>
    </submittedName>
</protein>
<evidence type="ECO:0000256" key="1">
    <source>
        <dbReference type="SAM" id="MobiDB-lite"/>
    </source>
</evidence>
<feature type="region of interest" description="Disordered" evidence="1">
    <location>
        <begin position="90"/>
        <end position="143"/>
    </location>
</feature>
<dbReference type="GO" id="GO:0008582">
    <property type="term" value="P:regulation of synaptic assembly at neuromuscular junction"/>
    <property type="evidence" value="ECO:0000315"/>
    <property type="project" value="FlyBase"/>
</dbReference>
<feature type="region of interest" description="Disordered" evidence="1">
    <location>
        <begin position="220"/>
        <end position="264"/>
    </location>
</feature>
<dbReference type="ExpressionAtlas" id="Q9VSU9">
    <property type="expression patterns" value="baseline and differential"/>
</dbReference>
<proteinExistence type="evidence at transcript level"/>
<gene>
    <name evidence="3" type="primary">nwk</name>
    <name evidence="3" type="ORF">CG43479</name>
    <name evidence="2" type="ORF">CG4641</name>
</gene>
<dbReference type="GO" id="GO:0030833">
    <property type="term" value="P:regulation of actin filament polymerization"/>
    <property type="evidence" value="ECO:0000314"/>
    <property type="project" value="FlyBase"/>
</dbReference>
<sequence>MIDTKPTNLFSFIFNAYSVLIQEPGMEDDLSDDGQPPPSLPPPQLAKAGGSAPGSGSKVEKGAAAGGANTLNLGMAQIIVTAATPMVEDGADKSFPPVGESDAQPVEPVSKEQPAEVAKKPDIAPKPLAKVAPQSAPAKEGNAGVRPVVSITLTEYPSCDAEDQQSFSEGTDSASVADVPVLQDAEDPFNEKAKGESGDGSGFEANFEANFDANFDDAFAGIGGGGGGGGGGGEQSNELDINGEAAGEAIVSGSAAGDEDIEAPKQVVGGRASIPEELDSNQLARLQNLKESNA</sequence>
<feature type="region of interest" description="Disordered" evidence="1">
    <location>
        <begin position="161"/>
        <end position="206"/>
    </location>
</feature>
<dbReference type="FlyBase" id="FBgn0263456">
    <property type="gene designation" value="nwk"/>
</dbReference>
<feature type="compositionally biased region" description="Basic and acidic residues" evidence="1">
    <location>
        <begin position="109"/>
        <end position="123"/>
    </location>
</feature>
<dbReference type="AGR" id="FB:FBgn0263456"/>
<dbReference type="GO" id="GO:0001881">
    <property type="term" value="P:receptor recycling"/>
    <property type="evidence" value="ECO:0000316"/>
    <property type="project" value="FlyBase"/>
</dbReference>
<accession>Q95SG8</accession>
<dbReference type="GO" id="GO:0005737">
    <property type="term" value="C:cytoplasm"/>
    <property type="evidence" value="ECO:0000314"/>
    <property type="project" value="FlyBase"/>
</dbReference>
<dbReference type="UCSC" id="CG4641-RA">
    <property type="organism name" value="d. melanogaster"/>
</dbReference>
<dbReference type="PhylomeDB" id="Q9VSU9"/>
<dbReference type="OrthoDB" id="10065861at2759"/>
<evidence type="ECO:0000313" key="3">
    <source>
        <dbReference type="FlyBase" id="FBgn0263456"/>
    </source>
</evidence>
<name>Q9VSU9_DROME</name>
<dbReference type="VEuPathDB" id="VectorBase:FBgn0263456"/>